<evidence type="ECO:0000256" key="4">
    <source>
        <dbReference type="SAM" id="MobiDB-lite"/>
    </source>
</evidence>
<dbReference type="InterPro" id="IPR008920">
    <property type="entry name" value="TF_FadR/GntR_C"/>
</dbReference>
<evidence type="ECO:0000256" key="1">
    <source>
        <dbReference type="ARBA" id="ARBA00023015"/>
    </source>
</evidence>
<comment type="caution">
    <text evidence="6">The sequence shown here is derived from an EMBL/GenBank/DDBJ whole genome shotgun (WGS) entry which is preliminary data.</text>
</comment>
<dbReference type="OrthoDB" id="9815654at2"/>
<dbReference type="InterPro" id="IPR036390">
    <property type="entry name" value="WH_DNA-bd_sf"/>
</dbReference>
<dbReference type="Gene3D" id="1.20.120.530">
    <property type="entry name" value="GntR ligand-binding domain-like"/>
    <property type="match status" value="1"/>
</dbReference>
<evidence type="ECO:0000256" key="2">
    <source>
        <dbReference type="ARBA" id="ARBA00023125"/>
    </source>
</evidence>
<dbReference type="PROSITE" id="PS50949">
    <property type="entry name" value="HTH_GNTR"/>
    <property type="match status" value="1"/>
</dbReference>
<keyword evidence="7" id="KW-1185">Reference proteome</keyword>
<name>A0A2V3U9S0_9HYPH</name>
<keyword evidence="3" id="KW-0804">Transcription</keyword>
<reference evidence="6 7" key="1">
    <citation type="submission" date="2018-05" db="EMBL/GenBank/DDBJ databases">
        <title>Genomic Encyclopedia of Type Strains, Phase IV (KMG-IV): sequencing the most valuable type-strain genomes for metagenomic binning, comparative biology and taxonomic classification.</title>
        <authorList>
            <person name="Goeker M."/>
        </authorList>
    </citation>
    <scope>NUCLEOTIDE SEQUENCE [LARGE SCALE GENOMIC DNA]</scope>
    <source>
        <strain evidence="6 7">DSM 6462</strain>
    </source>
</reference>
<dbReference type="SUPFAM" id="SSF46785">
    <property type="entry name" value="Winged helix' DNA-binding domain"/>
    <property type="match status" value="1"/>
</dbReference>
<dbReference type="RefSeq" id="WP_110374560.1">
    <property type="nucleotide sequence ID" value="NZ_JAHBRY010000001.1"/>
</dbReference>
<keyword evidence="2" id="KW-0238">DNA-binding</keyword>
<dbReference type="EMBL" id="QJJK01000004">
    <property type="protein sequence ID" value="PXW60223.1"/>
    <property type="molecule type" value="Genomic_DNA"/>
</dbReference>
<dbReference type="GO" id="GO:0003700">
    <property type="term" value="F:DNA-binding transcription factor activity"/>
    <property type="evidence" value="ECO:0007669"/>
    <property type="project" value="InterPro"/>
</dbReference>
<evidence type="ECO:0000313" key="6">
    <source>
        <dbReference type="EMBL" id="PXW60223.1"/>
    </source>
</evidence>
<dbReference type="SMART" id="SM00345">
    <property type="entry name" value="HTH_GNTR"/>
    <property type="match status" value="1"/>
</dbReference>
<evidence type="ECO:0000259" key="5">
    <source>
        <dbReference type="PROSITE" id="PS50949"/>
    </source>
</evidence>
<dbReference type="SMART" id="SM00895">
    <property type="entry name" value="FCD"/>
    <property type="match status" value="1"/>
</dbReference>
<dbReference type="CDD" id="cd07377">
    <property type="entry name" value="WHTH_GntR"/>
    <property type="match status" value="1"/>
</dbReference>
<dbReference type="Proteomes" id="UP000248021">
    <property type="component" value="Unassembled WGS sequence"/>
</dbReference>
<protein>
    <submittedName>
        <fullName evidence="6">GntR family transcriptional regulator</fullName>
    </submittedName>
</protein>
<accession>A0A2V3U9S0</accession>
<dbReference type="SUPFAM" id="SSF48008">
    <property type="entry name" value="GntR ligand-binding domain-like"/>
    <property type="match status" value="1"/>
</dbReference>
<dbReference type="PANTHER" id="PTHR43537">
    <property type="entry name" value="TRANSCRIPTIONAL REGULATOR, GNTR FAMILY"/>
    <property type="match status" value="1"/>
</dbReference>
<keyword evidence="1" id="KW-0805">Transcription regulation</keyword>
<evidence type="ECO:0000256" key="3">
    <source>
        <dbReference type="ARBA" id="ARBA00023163"/>
    </source>
</evidence>
<dbReference type="Pfam" id="PF07729">
    <property type="entry name" value="FCD"/>
    <property type="match status" value="1"/>
</dbReference>
<dbReference type="AlphaFoldDB" id="A0A2V3U9S0"/>
<feature type="region of interest" description="Disordered" evidence="4">
    <location>
        <begin position="226"/>
        <end position="253"/>
    </location>
</feature>
<proteinExistence type="predicted"/>
<dbReference type="InterPro" id="IPR011711">
    <property type="entry name" value="GntR_C"/>
</dbReference>
<dbReference type="Pfam" id="PF00392">
    <property type="entry name" value="GntR"/>
    <property type="match status" value="1"/>
</dbReference>
<dbReference type="PANTHER" id="PTHR43537:SF39">
    <property type="entry name" value="HTH-TYPE TRANSCRIPTIONAL REGULATOR MCBR"/>
    <property type="match status" value="1"/>
</dbReference>
<gene>
    <name evidence="6" type="ORF">C7450_104275</name>
</gene>
<feature type="domain" description="HTH gntR-type" evidence="5">
    <location>
        <begin position="11"/>
        <end position="78"/>
    </location>
</feature>
<sequence>MIADLGPIDSATIQTQVYQRLREALFNGALLPGDSVTIRALATRLGTSPMPVREALQRLVAEKALIQLPNRTFRVTPFTTEMFIELMRVRMTVEGMAAAEAARRFSSRVERRLAQHNAAMIRAIERGQADAVMRANRRFHFELYQAADMPQLLDIINGLWLRAGPYLMNAHRSLDDPTIFFRSGVLFHERIMAACAARSPKRAARAIAGDIWHSARFFRRNVGKINAPYPPEREPRTSTAVTSEEGGHHESVR</sequence>
<dbReference type="Gene3D" id="1.10.10.10">
    <property type="entry name" value="Winged helix-like DNA-binding domain superfamily/Winged helix DNA-binding domain"/>
    <property type="match status" value="1"/>
</dbReference>
<dbReference type="GO" id="GO:0003677">
    <property type="term" value="F:DNA binding"/>
    <property type="evidence" value="ECO:0007669"/>
    <property type="project" value="UniProtKB-KW"/>
</dbReference>
<dbReference type="InterPro" id="IPR000524">
    <property type="entry name" value="Tscrpt_reg_HTH_GntR"/>
</dbReference>
<dbReference type="InterPro" id="IPR036388">
    <property type="entry name" value="WH-like_DNA-bd_sf"/>
</dbReference>
<organism evidence="6 7">
    <name type="scientific">Chelatococcus asaccharovorans</name>
    <dbReference type="NCBI Taxonomy" id="28210"/>
    <lineage>
        <taxon>Bacteria</taxon>
        <taxon>Pseudomonadati</taxon>
        <taxon>Pseudomonadota</taxon>
        <taxon>Alphaproteobacteria</taxon>
        <taxon>Hyphomicrobiales</taxon>
        <taxon>Chelatococcaceae</taxon>
        <taxon>Chelatococcus</taxon>
    </lineage>
</organism>
<evidence type="ECO:0000313" key="7">
    <source>
        <dbReference type="Proteomes" id="UP000248021"/>
    </source>
</evidence>